<dbReference type="InterPro" id="IPR026136">
    <property type="entry name" value="RIPOR3"/>
</dbReference>
<evidence type="ECO:0000256" key="2">
    <source>
        <dbReference type="SAM" id="MobiDB-lite"/>
    </source>
</evidence>
<keyword evidence="5" id="KW-1185">Reference proteome</keyword>
<dbReference type="Pfam" id="PF15903">
    <property type="entry name" value="PL48"/>
    <property type="match status" value="1"/>
</dbReference>
<comment type="similarity">
    <text evidence="1">Belongs to the RIPOR family.</text>
</comment>
<dbReference type="OrthoDB" id="9999654at2759"/>
<dbReference type="InterPro" id="IPR031780">
    <property type="entry name" value="FAM65_N"/>
</dbReference>
<dbReference type="PANTHER" id="PTHR15829">
    <property type="entry name" value="PROTEIN KINASE PKN/PRK1, EFFECTOR"/>
    <property type="match status" value="1"/>
</dbReference>
<name>A0A212CBG8_CEREH</name>
<organism evidence="4 5">
    <name type="scientific">Cervus elaphus hippelaphus</name>
    <name type="common">European red deer</name>
    <dbReference type="NCBI Taxonomy" id="46360"/>
    <lineage>
        <taxon>Eukaryota</taxon>
        <taxon>Metazoa</taxon>
        <taxon>Chordata</taxon>
        <taxon>Craniata</taxon>
        <taxon>Vertebrata</taxon>
        <taxon>Euteleostomi</taxon>
        <taxon>Mammalia</taxon>
        <taxon>Eutheria</taxon>
        <taxon>Laurasiatheria</taxon>
        <taxon>Artiodactyla</taxon>
        <taxon>Ruminantia</taxon>
        <taxon>Pecora</taxon>
        <taxon>Cervidae</taxon>
        <taxon>Cervinae</taxon>
        <taxon>Cervus</taxon>
    </lineage>
</organism>
<gene>
    <name evidence="4" type="ORF">Celaphus_00008084</name>
</gene>
<sequence length="618" mass="68131">MTAWPLLPSSPFDTESFLVSPSPPGKFSIGSRKGSLYNWTPPNTPSFRERYYLSVLQPRAQQALLLDRPRAPSVLSCLSDGDLQGPGLRSRSQELPEMDSFSSEDPRDMETSTSASTSDVGVLPSAMGPNTSIEEEAQEDPPPLGLLPDMLHLAEGSFVEQPGWRDLGVGTPDLSRGSPFHNHVLPGSQEGPDEGDPEDTAGGPGLPLERPLQEVLDLLRSMDPAPPQLRELEYQVLTFRDRLKPRRARREHASAESLMECILESFSFLNAHIAPHELALFGGARGLRKDRSPPPPPSLRASSRELTAGAPELDVLLTVHLQVCKALLQKLGSPNLSRMVQECLLEEAAQQKQVLETLSVLDFEKVSKAMSIEESKYLPSGRATRRKGCLKLWRGCMGPGTTLSCPGTTLLDQLKKTFLHRVRGKYPGQLEIACRRLLEQVVSCSGLLPGAGLPEEQTVTWFQFHSYLRRQSVSDLEKHFAQLTKEVTLLEELQCGPRARTVRKLQGKRLGQLQPLPQTLRAWALLQLDGPPRACRAASARLAGAARNKSFREKGVESIDQIASLCRSDVEAVRAAARETTLSFGEKGRLAFEKMDRLCSEQREAAFGQEADVEITIF</sequence>
<feature type="domain" description="FAM65 N-terminal" evidence="3">
    <location>
        <begin position="10"/>
        <end position="57"/>
    </location>
</feature>
<reference evidence="4 5" key="1">
    <citation type="journal article" date="2018" name="Mol. Genet. Genomics">
        <title>The red deer Cervus elaphus genome CerEla1.0: sequencing, annotating, genes, and chromosomes.</title>
        <authorList>
            <person name="Bana N.A."/>
            <person name="Nyiri A."/>
            <person name="Nagy J."/>
            <person name="Frank K."/>
            <person name="Nagy T."/>
            <person name="Steger V."/>
            <person name="Schiller M."/>
            <person name="Lakatos P."/>
            <person name="Sugar L."/>
            <person name="Horn P."/>
            <person name="Barta E."/>
            <person name="Orosz L."/>
        </authorList>
    </citation>
    <scope>NUCLEOTIDE SEQUENCE [LARGE SCALE GENOMIC DNA]</scope>
    <source>
        <strain evidence="4">Hungarian</strain>
    </source>
</reference>
<evidence type="ECO:0000313" key="4">
    <source>
        <dbReference type="EMBL" id="OWK03337.1"/>
    </source>
</evidence>
<protein>
    <recommendedName>
        <fullName evidence="3">FAM65 N-terminal domain-containing protein</fullName>
    </recommendedName>
</protein>
<evidence type="ECO:0000256" key="1">
    <source>
        <dbReference type="ARBA" id="ARBA00005744"/>
    </source>
</evidence>
<proteinExistence type="inferred from homology"/>
<feature type="region of interest" description="Disordered" evidence="2">
    <location>
        <begin position="163"/>
        <end position="208"/>
    </location>
</feature>
<dbReference type="AlphaFoldDB" id="A0A212CBG8"/>
<evidence type="ECO:0000313" key="5">
    <source>
        <dbReference type="Proteomes" id="UP000242450"/>
    </source>
</evidence>
<comment type="caution">
    <text evidence="4">The sequence shown here is derived from an EMBL/GenBank/DDBJ whole genome shotgun (WGS) entry which is preliminary data.</text>
</comment>
<evidence type="ECO:0000259" key="3">
    <source>
        <dbReference type="Pfam" id="PF15903"/>
    </source>
</evidence>
<feature type="region of interest" description="Disordered" evidence="2">
    <location>
        <begin position="77"/>
        <end position="144"/>
    </location>
</feature>
<dbReference type="PANTHER" id="PTHR15829:SF15">
    <property type="entry name" value="RIPOR FAMILY MEMBER 3"/>
    <property type="match status" value="1"/>
</dbReference>
<dbReference type="Proteomes" id="UP000242450">
    <property type="component" value="Chromosome 23"/>
</dbReference>
<accession>A0A212CBG8</accession>
<dbReference type="EMBL" id="MKHE01000023">
    <property type="protein sequence ID" value="OWK03337.1"/>
    <property type="molecule type" value="Genomic_DNA"/>
</dbReference>